<dbReference type="AlphaFoldDB" id="A0A399D4Z7"/>
<comment type="caution">
    <text evidence="6">The sequence shown here is derived from an EMBL/GenBank/DDBJ whole genome shotgun (WGS) entry which is preliminary data.</text>
</comment>
<accession>A0A399D4Z7</accession>
<dbReference type="OrthoDB" id="9758333at2"/>
<dbReference type="EMBL" id="QWET01000012">
    <property type="protein sequence ID" value="RIH64214.1"/>
    <property type="molecule type" value="Genomic_DNA"/>
</dbReference>
<protein>
    <submittedName>
        <fullName evidence="6">T9SS C-terminal target domain-containing protein</fullName>
    </submittedName>
</protein>
<dbReference type="GO" id="GO:0009523">
    <property type="term" value="C:photosystem II"/>
    <property type="evidence" value="ECO:0007669"/>
    <property type="project" value="UniProtKB-KW"/>
</dbReference>
<dbReference type="Gene3D" id="2.130.10.10">
    <property type="entry name" value="YVTN repeat-like/Quinoprotein amine dehydrogenase"/>
    <property type="match status" value="2"/>
</dbReference>
<dbReference type="RefSeq" id="WP_119348367.1">
    <property type="nucleotide sequence ID" value="NZ_QWET01000002.1"/>
</dbReference>
<evidence type="ECO:0000259" key="3">
    <source>
        <dbReference type="Pfam" id="PF14870"/>
    </source>
</evidence>
<proteinExistence type="predicted"/>
<name>A0A399D4Z7_9BACT</name>
<evidence type="ECO:0000313" key="5">
    <source>
        <dbReference type="EMBL" id="RIH64214.1"/>
    </source>
</evidence>
<gene>
    <name evidence="6" type="ORF">D1164_02475</name>
    <name evidence="5" type="ORF">D1164_15425</name>
</gene>
<organism evidence="6 7">
    <name type="scientific">Mariniphaga sediminis</name>
    <dbReference type="NCBI Taxonomy" id="1628158"/>
    <lineage>
        <taxon>Bacteria</taxon>
        <taxon>Pseudomonadati</taxon>
        <taxon>Bacteroidota</taxon>
        <taxon>Bacteroidia</taxon>
        <taxon>Marinilabiliales</taxon>
        <taxon>Prolixibacteraceae</taxon>
        <taxon>Mariniphaga</taxon>
    </lineage>
</organism>
<dbReference type="Pfam" id="PF18962">
    <property type="entry name" value="Por_Secre_tail"/>
    <property type="match status" value="1"/>
</dbReference>
<dbReference type="Proteomes" id="UP000266441">
    <property type="component" value="Unassembled WGS sequence"/>
</dbReference>
<dbReference type="InterPro" id="IPR028203">
    <property type="entry name" value="PSII_CF48-like_dom"/>
</dbReference>
<keyword evidence="2" id="KW-0604">Photosystem II</keyword>
<keyword evidence="7" id="KW-1185">Reference proteome</keyword>
<dbReference type="Gene3D" id="2.60.40.4070">
    <property type="match status" value="1"/>
</dbReference>
<evidence type="ECO:0000313" key="7">
    <source>
        <dbReference type="Proteomes" id="UP000266441"/>
    </source>
</evidence>
<dbReference type="SUPFAM" id="SSF110296">
    <property type="entry name" value="Oligoxyloglucan reducing end-specific cellobiohydrolase"/>
    <property type="match status" value="1"/>
</dbReference>
<keyword evidence="1" id="KW-0602">Photosynthesis</keyword>
<evidence type="ECO:0000256" key="1">
    <source>
        <dbReference type="ARBA" id="ARBA00022531"/>
    </source>
</evidence>
<dbReference type="InterPro" id="IPR026444">
    <property type="entry name" value="Secre_tail"/>
</dbReference>
<evidence type="ECO:0000313" key="6">
    <source>
        <dbReference type="EMBL" id="RIH66493.1"/>
    </source>
</evidence>
<feature type="domain" description="Secretion system C-terminal sorting" evidence="4">
    <location>
        <begin position="793"/>
        <end position="868"/>
    </location>
</feature>
<dbReference type="EMBL" id="QWET01000002">
    <property type="protein sequence ID" value="RIH66493.1"/>
    <property type="molecule type" value="Genomic_DNA"/>
</dbReference>
<sequence>MKRILQSGLFVAFFILTIPAVSQLPSNWTKLPGGTGKSLRDVVAFSPDTLFALDEEGNILSTFDGGNAWKTRNPQTGKEIKINALRINSSARTIIAVGDTNAVFRSTNMGESWESTYAGSADAPVSFYAITGDGANYDENIVFAVGQNATILKSSNDGIEWEKIEMDAGVTQSFKFVTFLNPDTGFVASVKGMLRTFDGGQTWDLVATGDSISAVKSKRKFKAGKALADEVKLVGNDGGGIQTSTNYGATWAKDSIENSCALLATGGVIFDKEQCENLHKGMLVSGGVGEKGNMLFMLSGSTFQGVLQPKWENVELEGILMVMRRMDDKTIIAETLTESNGRFDLDIPASVSGDVEVVARQAWDQDWCPRTLPFDFDTTLEPMEECDESTLPLRIISPESVVLNDLAFNNDSWITVGNNGVVLRSTDPDDDGDGLPTVWVEENSRTNEDLFAATARGIEKSDIRRGFYAAGNAGTIVASQTPEFELVAPTKTDSLCAGTEITISWNGGDPTWNVVVSIIDVNSWAVAAVVNPNTLNDGNETWNIPPNFAPGLYQAYVQEVNYITWAYGDVFTIKSCPNQPGCITECENNLVQNHNFNVDATYGPMPIGATADWVRSWSKTMFINGYHGESPDVSASTCDATDTVSIGMWGNHAIGESMEQVLSVPFSPGKAYAVSFTARWMPSFNRPYPVQFEFKASTAPLTSPGDGTLIGISDPITTPGQWVTLSLPEWVAPASNHVSGIYTMLTVGPTNQSSAIHPDSTSYGQIGTICITEKDPTNAHSLSNQDCELGQSFPNPFENSTVIEYSLSRAEKVTLKIYDLYGKEIETLVDKVVESGTHRAEWNATGLPAGIYLYRIQAGNFADTKRTILVE</sequence>
<dbReference type="Pfam" id="PF14870">
    <property type="entry name" value="PSII_BNR"/>
    <property type="match status" value="1"/>
</dbReference>
<dbReference type="NCBIfam" id="TIGR04183">
    <property type="entry name" value="Por_Secre_tail"/>
    <property type="match status" value="1"/>
</dbReference>
<evidence type="ECO:0000259" key="4">
    <source>
        <dbReference type="Pfam" id="PF18962"/>
    </source>
</evidence>
<reference evidence="6" key="2">
    <citation type="submission" date="2018-08" db="EMBL/GenBank/DDBJ databases">
        <authorList>
            <person name="Ferrada E.E."/>
            <person name="Latorre B.A."/>
        </authorList>
    </citation>
    <scope>NUCLEOTIDE SEQUENCE</scope>
    <source>
        <strain evidence="6">SY21</strain>
    </source>
</reference>
<dbReference type="PANTHER" id="PTHR47199:SF2">
    <property type="entry name" value="PHOTOSYSTEM II STABILITY_ASSEMBLY FACTOR HCF136, CHLOROPLASTIC"/>
    <property type="match status" value="1"/>
</dbReference>
<feature type="domain" description="Photosynthesis system II assembly factor Ycf48/Hcf136-like" evidence="3">
    <location>
        <begin position="26"/>
        <end position="115"/>
    </location>
</feature>
<dbReference type="PANTHER" id="PTHR47199">
    <property type="entry name" value="PHOTOSYSTEM II STABILITY/ASSEMBLY FACTOR HCF136, CHLOROPLASTIC"/>
    <property type="match status" value="1"/>
</dbReference>
<reference evidence="6 7" key="1">
    <citation type="journal article" date="2015" name="Int. J. Syst. Evol. Microbiol.">
        <title>Mariniphaga sediminis sp. nov., isolated from coastal sediment.</title>
        <authorList>
            <person name="Wang F.Q."/>
            <person name="Shen Q.Y."/>
            <person name="Chen G.J."/>
            <person name="Du Z.J."/>
        </authorList>
    </citation>
    <scope>NUCLEOTIDE SEQUENCE [LARGE SCALE GENOMIC DNA]</scope>
    <source>
        <strain evidence="6 7">SY21</strain>
    </source>
</reference>
<dbReference type="GO" id="GO:0015979">
    <property type="term" value="P:photosynthesis"/>
    <property type="evidence" value="ECO:0007669"/>
    <property type="project" value="UniProtKB-KW"/>
</dbReference>
<evidence type="ECO:0000256" key="2">
    <source>
        <dbReference type="ARBA" id="ARBA00023276"/>
    </source>
</evidence>
<dbReference type="InterPro" id="IPR015943">
    <property type="entry name" value="WD40/YVTN_repeat-like_dom_sf"/>
</dbReference>